<dbReference type="GO" id="GO:0005576">
    <property type="term" value="C:extracellular region"/>
    <property type="evidence" value="ECO:0007669"/>
    <property type="project" value="UniProtKB-SubCell"/>
</dbReference>
<sequence>MQSSALMLCIAIAIAVAFSASFCEAVTVEQLPDYCDEYSPPRCFKILRPVCASNGKTYNNLCLMCGAILRGNVPTDATYHEGLCSGHRGPHH</sequence>
<evidence type="ECO:0000256" key="3">
    <source>
        <dbReference type="ARBA" id="ARBA00022690"/>
    </source>
</evidence>
<name>A0A914BK98_PATMI</name>
<dbReference type="OrthoDB" id="328123at2759"/>
<evidence type="ECO:0000256" key="5">
    <source>
        <dbReference type="SAM" id="SignalP"/>
    </source>
</evidence>
<dbReference type="PROSITE" id="PS00282">
    <property type="entry name" value="KAZAL_1"/>
    <property type="match status" value="1"/>
</dbReference>
<dbReference type="Proteomes" id="UP000887568">
    <property type="component" value="Unplaced"/>
</dbReference>
<dbReference type="SUPFAM" id="SSF100895">
    <property type="entry name" value="Kazal-type serine protease inhibitors"/>
    <property type="match status" value="1"/>
</dbReference>
<evidence type="ECO:0000256" key="4">
    <source>
        <dbReference type="ARBA" id="ARBA00023157"/>
    </source>
</evidence>
<dbReference type="GO" id="GO:0030414">
    <property type="term" value="F:peptidase inhibitor activity"/>
    <property type="evidence" value="ECO:0007669"/>
    <property type="project" value="UniProtKB-KW"/>
</dbReference>
<feature type="domain" description="Kazal-like" evidence="6">
    <location>
        <begin position="29"/>
        <end position="86"/>
    </location>
</feature>
<dbReference type="PANTHER" id="PTHR21312">
    <property type="entry name" value="SERINE PROTEASE INHIBITOR"/>
    <property type="match status" value="1"/>
</dbReference>
<evidence type="ECO:0000313" key="8">
    <source>
        <dbReference type="Proteomes" id="UP000887568"/>
    </source>
</evidence>
<evidence type="ECO:0000259" key="6">
    <source>
        <dbReference type="PROSITE" id="PS51465"/>
    </source>
</evidence>
<reference evidence="7" key="1">
    <citation type="submission" date="2022-11" db="UniProtKB">
        <authorList>
            <consortium name="EnsemblMetazoa"/>
        </authorList>
    </citation>
    <scope>IDENTIFICATION</scope>
</reference>
<keyword evidence="5" id="KW-0732">Signal</keyword>
<keyword evidence="8" id="KW-1185">Reference proteome</keyword>
<evidence type="ECO:0000256" key="1">
    <source>
        <dbReference type="ARBA" id="ARBA00004613"/>
    </source>
</evidence>
<accession>A0A914BK98</accession>
<dbReference type="InterPro" id="IPR002350">
    <property type="entry name" value="Kazal_dom"/>
</dbReference>
<evidence type="ECO:0000313" key="7">
    <source>
        <dbReference type="EnsemblMetazoa" id="XP_038076340.1"/>
    </source>
</evidence>
<keyword evidence="2" id="KW-0964">Secreted</keyword>
<dbReference type="AlphaFoldDB" id="A0A914BK98"/>
<comment type="subcellular location">
    <subcellularLocation>
        <location evidence="1">Secreted</location>
    </subcellularLocation>
</comment>
<evidence type="ECO:0000256" key="2">
    <source>
        <dbReference type="ARBA" id="ARBA00022525"/>
    </source>
</evidence>
<dbReference type="SMART" id="SM00280">
    <property type="entry name" value="KAZAL"/>
    <property type="match status" value="1"/>
</dbReference>
<dbReference type="Pfam" id="PF00050">
    <property type="entry name" value="Kazal_1"/>
    <property type="match status" value="1"/>
</dbReference>
<dbReference type="EnsemblMetazoa" id="XM_038220412.1">
    <property type="protein sequence ID" value="XP_038076340.1"/>
    <property type="gene ID" value="LOC119744477"/>
</dbReference>
<dbReference type="GeneID" id="119744477"/>
<feature type="signal peptide" evidence="5">
    <location>
        <begin position="1"/>
        <end position="25"/>
    </location>
</feature>
<proteinExistence type="predicted"/>
<protein>
    <recommendedName>
        <fullName evidence="6">Kazal-like domain-containing protein</fullName>
    </recommendedName>
</protein>
<dbReference type="PANTHER" id="PTHR21312:SF28">
    <property type="entry name" value="OVOINHIBITOR-RELATED"/>
    <property type="match status" value="1"/>
</dbReference>
<dbReference type="Gene3D" id="3.30.60.30">
    <property type="match status" value="1"/>
</dbReference>
<organism evidence="7 8">
    <name type="scientific">Patiria miniata</name>
    <name type="common">Bat star</name>
    <name type="synonym">Asterina miniata</name>
    <dbReference type="NCBI Taxonomy" id="46514"/>
    <lineage>
        <taxon>Eukaryota</taxon>
        <taxon>Metazoa</taxon>
        <taxon>Echinodermata</taxon>
        <taxon>Eleutherozoa</taxon>
        <taxon>Asterozoa</taxon>
        <taxon>Asteroidea</taxon>
        <taxon>Valvatacea</taxon>
        <taxon>Valvatida</taxon>
        <taxon>Asterinidae</taxon>
        <taxon>Patiria</taxon>
    </lineage>
</organism>
<dbReference type="InterPro" id="IPR036058">
    <property type="entry name" value="Kazal_dom_sf"/>
</dbReference>
<feature type="chain" id="PRO_5038100298" description="Kazal-like domain-containing protein" evidence="5">
    <location>
        <begin position="26"/>
        <end position="92"/>
    </location>
</feature>
<dbReference type="RefSeq" id="XP_038076340.1">
    <property type="nucleotide sequence ID" value="XM_038220412.1"/>
</dbReference>
<keyword evidence="4" id="KW-1015">Disulfide bond</keyword>
<keyword evidence="3" id="KW-0646">Protease inhibitor</keyword>
<dbReference type="PROSITE" id="PS51465">
    <property type="entry name" value="KAZAL_2"/>
    <property type="match status" value="1"/>
</dbReference>